<organism evidence="2 3">
    <name type="scientific">Erysipelothrix inopinata</name>
    <dbReference type="NCBI Taxonomy" id="225084"/>
    <lineage>
        <taxon>Bacteria</taxon>
        <taxon>Bacillati</taxon>
        <taxon>Bacillota</taxon>
        <taxon>Erysipelotrichia</taxon>
        <taxon>Erysipelotrichales</taxon>
        <taxon>Erysipelotrichaceae</taxon>
        <taxon>Erysipelothrix</taxon>
    </lineage>
</organism>
<dbReference type="RefSeq" id="WP_187533635.1">
    <property type="nucleotide sequence ID" value="NZ_CBCSHU010000010.1"/>
</dbReference>
<keyword evidence="3" id="KW-1185">Reference proteome</keyword>
<reference evidence="2 3" key="1">
    <citation type="submission" date="2020-08" db="EMBL/GenBank/DDBJ databases">
        <title>Genome sequence of Erysipelothrix inopinata DSM 15511T.</title>
        <authorList>
            <person name="Hyun D.-W."/>
            <person name="Bae J.-W."/>
        </authorList>
    </citation>
    <scope>NUCLEOTIDE SEQUENCE [LARGE SCALE GENOMIC DNA]</scope>
    <source>
        <strain evidence="2 3">DSM 15511</strain>
    </source>
</reference>
<evidence type="ECO:0000313" key="2">
    <source>
        <dbReference type="EMBL" id="QNN60507.1"/>
    </source>
</evidence>
<protein>
    <submittedName>
        <fullName evidence="2">DUF308 domain-containing protein</fullName>
    </submittedName>
</protein>
<dbReference type="EMBL" id="CP060715">
    <property type="protein sequence ID" value="QNN60507.1"/>
    <property type="molecule type" value="Genomic_DNA"/>
</dbReference>
<dbReference type="GO" id="GO:0005886">
    <property type="term" value="C:plasma membrane"/>
    <property type="evidence" value="ECO:0007669"/>
    <property type="project" value="TreeGrafter"/>
</dbReference>
<dbReference type="PANTHER" id="PTHR34989:SF1">
    <property type="entry name" value="PROTEIN HDED"/>
    <property type="match status" value="1"/>
</dbReference>
<dbReference type="InterPro" id="IPR052712">
    <property type="entry name" value="Acid_resist_chaperone_HdeD"/>
</dbReference>
<dbReference type="Pfam" id="PF03729">
    <property type="entry name" value="DUF308"/>
    <property type="match status" value="1"/>
</dbReference>
<name>A0A7G9RY32_9FIRM</name>
<dbReference type="AlphaFoldDB" id="A0A7G9RY32"/>
<accession>A0A7G9RY32</accession>
<proteinExistence type="predicted"/>
<dbReference type="KEGG" id="eio:H9L01_09055"/>
<keyword evidence="1" id="KW-0812">Transmembrane</keyword>
<gene>
    <name evidence="2" type="ORF">H9L01_09055</name>
</gene>
<evidence type="ECO:0000256" key="1">
    <source>
        <dbReference type="SAM" id="Phobius"/>
    </source>
</evidence>
<keyword evidence="1" id="KW-1133">Transmembrane helix</keyword>
<dbReference type="InterPro" id="IPR005325">
    <property type="entry name" value="DUF308_memb"/>
</dbReference>
<feature type="transmembrane region" description="Helical" evidence="1">
    <location>
        <begin position="7"/>
        <end position="28"/>
    </location>
</feature>
<feature type="transmembrane region" description="Helical" evidence="1">
    <location>
        <begin position="34"/>
        <end position="57"/>
    </location>
</feature>
<keyword evidence="1" id="KW-0472">Membrane</keyword>
<feature type="transmembrane region" description="Helical" evidence="1">
    <location>
        <begin position="149"/>
        <end position="169"/>
    </location>
</feature>
<feature type="transmembrane region" description="Helical" evidence="1">
    <location>
        <begin position="93"/>
        <end position="110"/>
    </location>
</feature>
<feature type="transmembrane region" description="Helical" evidence="1">
    <location>
        <begin position="122"/>
        <end position="143"/>
    </location>
</feature>
<feature type="transmembrane region" description="Helical" evidence="1">
    <location>
        <begin position="69"/>
        <end position="87"/>
    </location>
</feature>
<dbReference type="PANTHER" id="PTHR34989">
    <property type="entry name" value="PROTEIN HDED"/>
    <property type="match status" value="1"/>
</dbReference>
<dbReference type="Proteomes" id="UP000515928">
    <property type="component" value="Chromosome"/>
</dbReference>
<sequence length="172" mass="19170">MIEDRTLWQRIGTVLFGVVYVAFGFWVMNHPVTTLASISLVIGWVMTISGVVLLIAAFNTPEVLTLRSILLVEAILVGLLGLMFLFGDFIQSTTILAYLLIFWILMDSALQLQFARFISRTWVRLLTIVIDVMVIAYCVYMLFNPSLAESFLVVAIGIGFIGTGINKMIKGI</sequence>
<evidence type="ECO:0000313" key="3">
    <source>
        <dbReference type="Proteomes" id="UP000515928"/>
    </source>
</evidence>